<dbReference type="SUPFAM" id="SSF54695">
    <property type="entry name" value="POZ domain"/>
    <property type="match status" value="2"/>
</dbReference>
<dbReference type="PROSITE" id="PS50157">
    <property type="entry name" value="ZINC_FINGER_C2H2_2"/>
    <property type="match status" value="3"/>
</dbReference>
<dbReference type="SUPFAM" id="SSF57667">
    <property type="entry name" value="beta-beta-alpha zinc fingers"/>
    <property type="match status" value="2"/>
</dbReference>
<dbReference type="Pfam" id="PF14647">
    <property type="entry name" value="FAM91_N"/>
    <property type="match status" value="1"/>
</dbReference>
<dbReference type="PROSITE" id="PS50097">
    <property type="entry name" value="BTB"/>
    <property type="match status" value="2"/>
</dbReference>
<keyword evidence="9" id="KW-0804">Transcription</keyword>
<keyword evidence="4" id="KW-0677">Repeat</keyword>
<evidence type="ECO:0000256" key="4">
    <source>
        <dbReference type="ARBA" id="ARBA00022737"/>
    </source>
</evidence>
<evidence type="ECO:0000256" key="5">
    <source>
        <dbReference type="ARBA" id="ARBA00022771"/>
    </source>
</evidence>
<keyword evidence="3" id="KW-0479">Metal-binding</keyword>
<protein>
    <submittedName>
        <fullName evidence="16">BTB domain-containing protein</fullName>
    </submittedName>
</protein>
<dbReference type="STRING" id="42157.A0A182E2S8"/>
<evidence type="ECO:0000313" key="16">
    <source>
        <dbReference type="WBParaSite" id="nOo.2.0.1.t02280-RA"/>
    </source>
</evidence>
<dbReference type="Gene3D" id="3.30.710.10">
    <property type="entry name" value="Potassium Channel Kv1.1, Chain A"/>
    <property type="match status" value="2"/>
</dbReference>
<keyword evidence="10" id="KW-0539">Nucleus</keyword>
<gene>
    <name evidence="14" type="ORF">NOO_LOCUS2280</name>
</gene>
<dbReference type="WBParaSite" id="nOo.2.0.1.t02280-RA">
    <property type="protein sequence ID" value="nOo.2.0.1.t02280-RA"/>
    <property type="gene ID" value="nOo.2.0.1.g02280"/>
</dbReference>
<comment type="subcellular location">
    <subcellularLocation>
        <location evidence="1">Nucleus</location>
    </subcellularLocation>
</comment>
<keyword evidence="15" id="KW-1185">Reference proteome</keyword>
<evidence type="ECO:0000256" key="11">
    <source>
        <dbReference type="PROSITE-ProRule" id="PRU00042"/>
    </source>
</evidence>
<dbReference type="Gene3D" id="3.30.160.60">
    <property type="entry name" value="Classic Zinc Finger"/>
    <property type="match status" value="3"/>
</dbReference>
<feature type="domain" description="C2H2-type" evidence="13">
    <location>
        <begin position="504"/>
        <end position="532"/>
    </location>
</feature>
<dbReference type="GO" id="GO:0005634">
    <property type="term" value="C:nucleus"/>
    <property type="evidence" value="ECO:0007669"/>
    <property type="project" value="UniProtKB-SubCell"/>
</dbReference>
<evidence type="ECO:0000256" key="7">
    <source>
        <dbReference type="ARBA" id="ARBA00023015"/>
    </source>
</evidence>
<keyword evidence="5 11" id="KW-0863">Zinc-finger</keyword>
<evidence type="ECO:0000313" key="15">
    <source>
        <dbReference type="Proteomes" id="UP000271087"/>
    </source>
</evidence>
<dbReference type="InterPro" id="IPR000210">
    <property type="entry name" value="BTB/POZ_dom"/>
</dbReference>
<dbReference type="Pfam" id="PF14648">
    <property type="entry name" value="FAM91_C"/>
    <property type="match status" value="1"/>
</dbReference>
<dbReference type="InterPro" id="IPR039199">
    <property type="entry name" value="FAM91"/>
</dbReference>
<dbReference type="PANTHER" id="PTHR28441:SF2">
    <property type="entry name" value="PROTEIN FAM91A1"/>
    <property type="match status" value="1"/>
</dbReference>
<dbReference type="Proteomes" id="UP000271087">
    <property type="component" value="Unassembled WGS sequence"/>
</dbReference>
<feature type="domain" description="C2H2-type" evidence="13">
    <location>
        <begin position="561"/>
        <end position="589"/>
    </location>
</feature>
<feature type="domain" description="BTB" evidence="12">
    <location>
        <begin position="72"/>
        <end position="143"/>
    </location>
</feature>
<accession>A0A182E2S8</accession>
<sequence>MASQTILYNTVNSSFWRTVYYEYDDERLADTMKIILQTMQLDVVDNRQALLMDNGKIEALGRLGRSTTNGFLDVIIQVGGSYAGSAHRLILAAYSRHLGAALFSVQNSAVITLNIDPKVTGVEMDDLRTVIKYMYTGRCSNRSQNKTLSVANALGCDSLVRLLESEEARIYPNVELENSNHAQELLQAIHRFKTQRKFIDCFVSSENKMILQCHRLMLCAFSTHFENALACTEKSAIVTVDIDPQITGVNSMDLRNIVEFLYSGSVRKTLRRHKMLRQAAVTLGIARLVDAIDEELIGSETHCSYYTDDHDKALLTNTIYGLSDSISSRNFVGNNESNISAINCSNFEDEDDDNNPAETSAEDLMEEASNYIDKDKIQMAEDDIMQNVMAVAKAANDYMYIYEKFVAGPSRGCKGGTYGHKRLMLQLKKDTKFSHIEEASSSYDAIQDDDFETVSAVTMSYIPHAKKRHLLDSFGYGLPEIVAPKDVTVPLLVGDQEVMMEKPFKCPFCDHRTKEKSAVEKHVRCIHTLETPYKCRYCSQAFKVQSNLVRHLRAHTGEKPYACKKCGTTYADKKNMDAHIFREHLKLKPFECPEEFCRAKFWRKDRFVLHCHCMTDKDVDQYIRQNIVWSKLPQEIRIVLGNSQREYDKLVLEYSIKNQLRYKGNIVKYVKKNEETYYDILLKYSETHLMLYPYHLSNIVVRELRMTPFSYYINIMTNLMNAEKSYDSLPNFTAADAMRLLGIGRNQYIELMNQNRCNRKLFRKNRSLRELLPAKPVAINIEPWWLIAPGSILESDVKLLNKDEKDLLDMLIDEGAQLVGTLDAKLVQKLYNRGLAYLEVPVNDDDYIYVPTLDGFVMNRVLGDYFENLLYQIFIAIDEQTTVRELSETLNIDLQLVKNAISVFCRLGFAKKRITGLENLALHVTWASHMIIPEVDEDSTAAITADLSDFSTALVSPGGADEDDENESGADGLVTNQDVLIASCTSLSLAPTPSSGNEAAKRIAFLFDSSLTAFLMMGNLSVSLKNHAVTLFEVGKLSDESLDSFVEELQNVKLFMEGEAQKYSEHAQTLLLTIISLRSSSELDLIRGESLLSLDQPTRLRLINKTYRCLVSMAPLSGEACPLSVPSIPHLGTVIPEVVSSWFRLFLYCTSGDGPVSLFIPKGSRVPIIPCALRRCKHLLITTASHEPVIVPVDNCLIQLNDMLQMHAIFVQEYSAVIDDSEVVSVPFPFTESSLINGHFSSHPSVLKLREKLGLNSLCGYLTLLCKKKSAEWEEQAQKNRKSNSTTVNKDPRKIANLRVHLRDDETYADYTVLDCIFGVPLFDEHLNRIICQRIKDCKLLDPKNSNMVEFANHYLVQSLRELINKYQTWGEEPTSVWEMSRWCPPTQILLFQNGEINIMDDLRIC</sequence>
<reference evidence="16" key="1">
    <citation type="submission" date="2016-06" db="UniProtKB">
        <authorList>
            <consortium name="WormBaseParasite"/>
        </authorList>
    </citation>
    <scope>IDENTIFICATION</scope>
</reference>
<evidence type="ECO:0000256" key="6">
    <source>
        <dbReference type="ARBA" id="ARBA00022833"/>
    </source>
</evidence>
<keyword evidence="6" id="KW-0862">Zinc</keyword>
<dbReference type="InterPro" id="IPR028091">
    <property type="entry name" value="FAM91_N_dom"/>
</dbReference>
<evidence type="ECO:0000256" key="9">
    <source>
        <dbReference type="ARBA" id="ARBA00023163"/>
    </source>
</evidence>
<evidence type="ECO:0000256" key="2">
    <source>
        <dbReference type="ARBA" id="ARBA00010319"/>
    </source>
</evidence>
<dbReference type="CDD" id="cd18186">
    <property type="entry name" value="BTB_POZ_ZBTB_KLHL-like"/>
    <property type="match status" value="1"/>
</dbReference>
<evidence type="ECO:0000256" key="3">
    <source>
        <dbReference type="ARBA" id="ARBA00022723"/>
    </source>
</evidence>
<organism evidence="16">
    <name type="scientific">Onchocerca ochengi</name>
    <name type="common">Filarial nematode worm</name>
    <dbReference type="NCBI Taxonomy" id="42157"/>
    <lineage>
        <taxon>Eukaryota</taxon>
        <taxon>Metazoa</taxon>
        <taxon>Ecdysozoa</taxon>
        <taxon>Nematoda</taxon>
        <taxon>Chromadorea</taxon>
        <taxon>Rhabditida</taxon>
        <taxon>Spirurina</taxon>
        <taxon>Spiruromorpha</taxon>
        <taxon>Filarioidea</taxon>
        <taxon>Onchocercidae</taxon>
        <taxon>Onchocerca</taxon>
    </lineage>
</organism>
<dbReference type="PROSITE" id="PS00028">
    <property type="entry name" value="ZINC_FINGER_C2H2_1"/>
    <property type="match status" value="2"/>
</dbReference>
<dbReference type="GO" id="GO:0008270">
    <property type="term" value="F:zinc ion binding"/>
    <property type="evidence" value="ECO:0007669"/>
    <property type="project" value="UniProtKB-KW"/>
</dbReference>
<evidence type="ECO:0000256" key="8">
    <source>
        <dbReference type="ARBA" id="ARBA00023125"/>
    </source>
</evidence>
<dbReference type="InterPro" id="IPR011333">
    <property type="entry name" value="SKP1/BTB/POZ_sf"/>
</dbReference>
<dbReference type="InterPro" id="IPR036236">
    <property type="entry name" value="Znf_C2H2_sf"/>
</dbReference>
<dbReference type="OrthoDB" id="275996at2759"/>
<keyword evidence="7" id="KW-0805">Transcription regulation</keyword>
<dbReference type="FunFam" id="3.30.160.60:FF:000325">
    <property type="entry name" value="ZFP90 zinc finger protein"/>
    <property type="match status" value="1"/>
</dbReference>
<evidence type="ECO:0000256" key="10">
    <source>
        <dbReference type="ARBA" id="ARBA00023242"/>
    </source>
</evidence>
<feature type="domain" description="C2H2-type" evidence="13">
    <location>
        <begin position="533"/>
        <end position="560"/>
    </location>
</feature>
<dbReference type="Pfam" id="PF00651">
    <property type="entry name" value="BTB"/>
    <property type="match status" value="2"/>
</dbReference>
<reference evidence="14 15" key="2">
    <citation type="submission" date="2018-08" db="EMBL/GenBank/DDBJ databases">
        <authorList>
            <person name="Laetsch R D."/>
            <person name="Stevens L."/>
            <person name="Kumar S."/>
            <person name="Blaxter L. M."/>
        </authorList>
    </citation>
    <scope>NUCLEOTIDE SEQUENCE [LARGE SCALE GENOMIC DNA]</scope>
</reference>
<dbReference type="SMART" id="SM00225">
    <property type="entry name" value="BTB"/>
    <property type="match status" value="2"/>
</dbReference>
<dbReference type="InterPro" id="IPR028097">
    <property type="entry name" value="FAM91_C_dom"/>
</dbReference>
<dbReference type="GO" id="GO:0003677">
    <property type="term" value="F:DNA binding"/>
    <property type="evidence" value="ECO:0007669"/>
    <property type="project" value="UniProtKB-KW"/>
</dbReference>
<dbReference type="SMART" id="SM00355">
    <property type="entry name" value="ZnF_C2H2"/>
    <property type="match status" value="4"/>
</dbReference>
<dbReference type="EMBL" id="UYRW01000345">
    <property type="protein sequence ID" value="VDK65952.1"/>
    <property type="molecule type" value="Genomic_DNA"/>
</dbReference>
<comment type="similarity">
    <text evidence="2">Belongs to the FAM91 family.</text>
</comment>
<feature type="domain" description="BTB" evidence="12">
    <location>
        <begin position="199"/>
        <end position="270"/>
    </location>
</feature>
<proteinExistence type="inferred from homology"/>
<dbReference type="PANTHER" id="PTHR28441">
    <property type="entry name" value="PROTEIN FAM91A1"/>
    <property type="match status" value="1"/>
</dbReference>
<name>A0A182E2S8_ONCOC</name>
<evidence type="ECO:0000259" key="13">
    <source>
        <dbReference type="PROSITE" id="PS50157"/>
    </source>
</evidence>
<evidence type="ECO:0000256" key="1">
    <source>
        <dbReference type="ARBA" id="ARBA00004123"/>
    </source>
</evidence>
<evidence type="ECO:0000259" key="12">
    <source>
        <dbReference type="PROSITE" id="PS50097"/>
    </source>
</evidence>
<keyword evidence="8" id="KW-0238">DNA-binding</keyword>
<dbReference type="InterPro" id="IPR013087">
    <property type="entry name" value="Znf_C2H2_type"/>
</dbReference>
<evidence type="ECO:0000313" key="14">
    <source>
        <dbReference type="EMBL" id="VDK65952.1"/>
    </source>
</evidence>